<evidence type="ECO:0000313" key="1">
    <source>
        <dbReference type="EMBL" id="ARF10325.1"/>
    </source>
</evidence>
<name>A0A1V0SF28_9VIRU</name>
<sequence length="283" mass="33605">MLNPNFLHIKDTKFKLQDMVMTFYNGQNNIIISLKTLQKYLIINTKYYFDNHEQDITITFCPYSSAIVIYYDKFELTDQIINNNIVLKHSINNYLINQLSGSLINTKGCYLKKISNRILTIRQMLSSYIDCLYLQDIKNNSTKNKNNKLIKDNKNNKLVKDNKNNKLIKDNKHNKLIVNNINNKLFKDNNEQDKKLLYDKDNINFVYDSELIIYGIEYISSKSNKCSDTKRTAIICNKNYNYDNYKKYLKKYEEKLIEKNAIIYPCKFKSWISFFPDSKIIVV</sequence>
<dbReference type="EMBL" id="KY684103">
    <property type="protein sequence ID" value="ARF10325.1"/>
    <property type="molecule type" value="Genomic_DNA"/>
</dbReference>
<protein>
    <submittedName>
        <fullName evidence="1">Uncharacterized protein</fullName>
    </submittedName>
</protein>
<reference evidence="1" key="1">
    <citation type="journal article" date="2017" name="Science">
        <title>Giant viruses with an expanded complement of translation system components.</title>
        <authorList>
            <person name="Schulz F."/>
            <person name="Yutin N."/>
            <person name="Ivanova N.N."/>
            <person name="Ortega D.R."/>
            <person name="Lee T.K."/>
            <person name="Vierheilig J."/>
            <person name="Daims H."/>
            <person name="Horn M."/>
            <person name="Wagner M."/>
            <person name="Jensen G.J."/>
            <person name="Kyrpides N.C."/>
            <person name="Koonin E.V."/>
            <person name="Woyke T."/>
        </authorList>
    </citation>
    <scope>NUCLEOTIDE SEQUENCE</scope>
    <source>
        <strain evidence="1">HKV1</strain>
    </source>
</reference>
<proteinExistence type="predicted"/>
<accession>A0A1V0SF28</accession>
<organism evidence="1">
    <name type="scientific">Hokovirus HKV1</name>
    <dbReference type="NCBI Taxonomy" id="1977638"/>
    <lineage>
        <taxon>Viruses</taxon>
        <taxon>Varidnaviria</taxon>
        <taxon>Bamfordvirae</taxon>
        <taxon>Nucleocytoviricota</taxon>
        <taxon>Megaviricetes</taxon>
        <taxon>Imitervirales</taxon>
        <taxon>Mimiviridae</taxon>
        <taxon>Klosneuvirinae</taxon>
        <taxon>Hokovirus</taxon>
    </lineage>
</organism>
<gene>
    <name evidence="1" type="ORF">Hokovirus_1_204</name>
</gene>